<reference evidence="4" key="1">
    <citation type="journal article" date="2019" name="Int. J. Syst. Evol. Microbiol.">
        <title>The Global Catalogue of Microorganisms (GCM) 10K type strain sequencing project: providing services to taxonomists for standard genome sequencing and annotation.</title>
        <authorList>
            <consortium name="The Broad Institute Genomics Platform"/>
            <consortium name="The Broad Institute Genome Sequencing Center for Infectious Disease"/>
            <person name="Wu L."/>
            <person name="Ma J."/>
        </authorList>
    </citation>
    <scope>NUCLEOTIDE SEQUENCE [LARGE SCALE GENOMIC DNA]</scope>
    <source>
        <strain evidence="4">JCM 17440</strain>
    </source>
</reference>
<dbReference type="InterPro" id="IPR002877">
    <property type="entry name" value="RNA_MeTrfase_FtsJ_dom"/>
</dbReference>
<keyword evidence="4" id="KW-1185">Reference proteome</keyword>
<feature type="domain" description="Ribosomal RNA methyltransferase FtsJ" evidence="2">
    <location>
        <begin position="182"/>
        <end position="272"/>
    </location>
</feature>
<dbReference type="Gene3D" id="3.40.50.150">
    <property type="entry name" value="Vaccinia Virus protein VP39"/>
    <property type="match status" value="1"/>
</dbReference>
<dbReference type="RefSeq" id="WP_344899694.1">
    <property type="nucleotide sequence ID" value="NZ_BAABAS010000015.1"/>
</dbReference>
<dbReference type="Pfam" id="PF01728">
    <property type="entry name" value="FtsJ"/>
    <property type="match status" value="1"/>
</dbReference>
<keyword evidence="3" id="KW-0489">Methyltransferase</keyword>
<dbReference type="PANTHER" id="PTHR37524:SF2">
    <property type="entry name" value="RIBOSOMAL RNA METHYLTRANSFERASE FTSJ DOMAIN-CONTAINING PROTEIN"/>
    <property type="match status" value="1"/>
</dbReference>
<name>A0ABP8C9I2_9ACTN</name>
<evidence type="ECO:0000256" key="1">
    <source>
        <dbReference type="SAM" id="MobiDB-lite"/>
    </source>
</evidence>
<dbReference type="Proteomes" id="UP001501710">
    <property type="component" value="Unassembled WGS sequence"/>
</dbReference>
<dbReference type="EMBL" id="BAABAS010000015">
    <property type="protein sequence ID" value="GAA4236096.1"/>
    <property type="molecule type" value="Genomic_DNA"/>
</dbReference>
<dbReference type="GO" id="GO:0008168">
    <property type="term" value="F:methyltransferase activity"/>
    <property type="evidence" value="ECO:0007669"/>
    <property type="project" value="UniProtKB-KW"/>
</dbReference>
<sequence>MSTTRILFSASEEYFTAAERQIREEFPNATVERLGPDLGGVAGEDLTLGRLAAVAAKRPFFFVQYLSEEIRRIRPADADLDKVADAAAEIAAERARTSDPLAVHSWVSGTSPFDYGSGQLQKRIGTALEDLGHRIVRSGADQIVTAAISRRGVSLGFTTSGDCVTEWPGGRVRLARPKEQISRAEFKLEELLRETGDLLPSSGRAMDLGASPGGWTRILRERGLEVWAVDPAALDSRLTDDQRVHHERTTAGRFLESTATRFDLAVSDMRMDPVLAARVMLDATARLGDGALAVVTLKLGTRRPLETVRNAVDVLSRRYEMLLARQLQHNRHEITYVGRLRERNRPAGTSRRRRADDQWR</sequence>
<dbReference type="PANTHER" id="PTHR37524">
    <property type="entry name" value="RIBOSOMAL RNA LARGE SUBUNIT METHYLTRANSFERASE M"/>
    <property type="match status" value="1"/>
</dbReference>
<comment type="caution">
    <text evidence="3">The sequence shown here is derived from an EMBL/GenBank/DDBJ whole genome shotgun (WGS) entry which is preliminary data.</text>
</comment>
<dbReference type="GO" id="GO:0032259">
    <property type="term" value="P:methylation"/>
    <property type="evidence" value="ECO:0007669"/>
    <property type="project" value="UniProtKB-KW"/>
</dbReference>
<evidence type="ECO:0000313" key="3">
    <source>
        <dbReference type="EMBL" id="GAA4236096.1"/>
    </source>
</evidence>
<protein>
    <submittedName>
        <fullName evidence="3">SAM-dependent methyltransferase</fullName>
    </submittedName>
</protein>
<dbReference type="InterPro" id="IPR029063">
    <property type="entry name" value="SAM-dependent_MTases_sf"/>
</dbReference>
<organism evidence="3 4">
    <name type="scientific">Actinomadura meridiana</name>
    <dbReference type="NCBI Taxonomy" id="559626"/>
    <lineage>
        <taxon>Bacteria</taxon>
        <taxon>Bacillati</taxon>
        <taxon>Actinomycetota</taxon>
        <taxon>Actinomycetes</taxon>
        <taxon>Streptosporangiales</taxon>
        <taxon>Thermomonosporaceae</taxon>
        <taxon>Actinomadura</taxon>
    </lineage>
</organism>
<proteinExistence type="predicted"/>
<evidence type="ECO:0000259" key="2">
    <source>
        <dbReference type="Pfam" id="PF01728"/>
    </source>
</evidence>
<feature type="region of interest" description="Disordered" evidence="1">
    <location>
        <begin position="340"/>
        <end position="360"/>
    </location>
</feature>
<gene>
    <name evidence="3" type="ORF">GCM10022254_44900</name>
</gene>
<accession>A0ABP8C9I2</accession>
<keyword evidence="3" id="KW-0808">Transferase</keyword>
<dbReference type="SUPFAM" id="SSF53335">
    <property type="entry name" value="S-adenosyl-L-methionine-dependent methyltransferases"/>
    <property type="match status" value="1"/>
</dbReference>
<evidence type="ECO:0000313" key="4">
    <source>
        <dbReference type="Proteomes" id="UP001501710"/>
    </source>
</evidence>